<dbReference type="RefSeq" id="WP_013618614.1">
    <property type="nucleotide sequence ID" value="NC_015164.1"/>
</dbReference>
<proteinExistence type="predicted"/>
<name>F0R096_PHOSB</name>
<dbReference type="Pfam" id="PF08973">
    <property type="entry name" value="TM1506"/>
    <property type="match status" value="1"/>
</dbReference>
<dbReference type="KEGG" id="bsa:Bacsa_2707"/>
<evidence type="ECO:0000313" key="1">
    <source>
        <dbReference type="EMBL" id="ADY37240.1"/>
    </source>
</evidence>
<dbReference type="SUPFAM" id="SSF53927">
    <property type="entry name" value="Cytidine deaminase-like"/>
    <property type="match status" value="1"/>
</dbReference>
<protein>
    <submittedName>
        <fullName evidence="1">Uncharacterized protein</fullName>
    </submittedName>
</protein>
<dbReference type="InterPro" id="IPR037081">
    <property type="entry name" value="Hyp_TM1506"/>
</dbReference>
<reference evidence="1 2" key="1">
    <citation type="journal article" date="2011" name="Stand. Genomic Sci.">
        <title>Complete genome sequence of Bacteroides salanitronis type strain (BL78).</title>
        <authorList>
            <person name="Gronow S."/>
            <person name="Held B."/>
            <person name="Lucas S."/>
            <person name="Lapidus A."/>
            <person name="Del Rio T.G."/>
            <person name="Nolan M."/>
            <person name="Tice H."/>
            <person name="Deshpande S."/>
            <person name="Cheng J.F."/>
            <person name="Pitluck S."/>
            <person name="Liolios K."/>
            <person name="Pagani I."/>
            <person name="Ivanova N."/>
            <person name="Mavromatis K."/>
            <person name="Pati A."/>
            <person name="Tapia R."/>
            <person name="Han C."/>
            <person name="Goodwin L."/>
            <person name="Chen A."/>
            <person name="Palaniappan K."/>
            <person name="Land M."/>
            <person name="Hauser L."/>
            <person name="Chang Y.J."/>
            <person name="Jeffries C.D."/>
            <person name="Brambilla E.M."/>
            <person name="Rohde M."/>
            <person name="Goker M."/>
            <person name="Detter J.C."/>
            <person name="Woyke T."/>
            <person name="Bristow J."/>
            <person name="Markowitz V."/>
            <person name="Hugenholtz P."/>
            <person name="Kyrpides N.C."/>
            <person name="Klenk H.P."/>
            <person name="Eisen J.A."/>
        </authorList>
    </citation>
    <scope>NUCLEOTIDE SEQUENCE [LARGE SCALE GENOMIC DNA]</scope>
    <source>
        <strain evidence="1 2">DSM 18170</strain>
    </source>
</reference>
<dbReference type="OrthoDB" id="9815422at2"/>
<dbReference type="EMBL" id="CP002530">
    <property type="protein sequence ID" value="ADY37240.1"/>
    <property type="molecule type" value="Genomic_DNA"/>
</dbReference>
<dbReference type="STRING" id="667015.Bacsa_2707"/>
<dbReference type="eggNOG" id="ENOG50332RU">
    <property type="taxonomic scope" value="Bacteria"/>
</dbReference>
<dbReference type="Gene3D" id="3.40.140.30">
    <property type="entry name" value="Hypothetical protein TM1506"/>
    <property type="match status" value="1"/>
</dbReference>
<organism evidence="1 2">
    <name type="scientific">Phocaeicola salanitronis (strain DSM 18170 / JCM 13657 / CCUG 60908 / BL78)</name>
    <name type="common">Bacteroides salanitronis</name>
    <dbReference type="NCBI Taxonomy" id="667015"/>
    <lineage>
        <taxon>Bacteria</taxon>
        <taxon>Pseudomonadati</taxon>
        <taxon>Bacteroidota</taxon>
        <taxon>Bacteroidia</taxon>
        <taxon>Bacteroidales</taxon>
        <taxon>Bacteroidaceae</taxon>
        <taxon>Phocaeicola</taxon>
    </lineage>
</organism>
<accession>F0R096</accession>
<dbReference type="AlphaFoldDB" id="F0R096"/>
<evidence type="ECO:0000313" key="2">
    <source>
        <dbReference type="Proteomes" id="UP000007486"/>
    </source>
</evidence>
<dbReference type="InterPro" id="IPR016193">
    <property type="entry name" value="Cytidine_deaminase-like"/>
</dbReference>
<keyword evidence="2" id="KW-1185">Reference proteome</keyword>
<dbReference type="InterPro" id="IPR015067">
    <property type="entry name" value="DUF1893_TM1506-like"/>
</dbReference>
<gene>
    <name evidence="1" type="ordered locus">Bacsa_2707</name>
</gene>
<dbReference type="GO" id="GO:0003824">
    <property type="term" value="F:catalytic activity"/>
    <property type="evidence" value="ECO:0007669"/>
    <property type="project" value="InterPro"/>
</dbReference>
<dbReference type="HOGENOM" id="CLU_121418_1_0_10"/>
<sequence length="140" mass="15370">MNQLISLLHEGGFSCVIANHGETRTFSQRGVADLYELYNTDPAFMQGATIADKVVGKGAAALMIMGGMAEVYANVVSTPARKLFEQYGVKLSCGKEVPHIINRQQTGYCPLETACGEETDLQRLYQIISGFVAEMKKRIF</sequence>
<dbReference type="Proteomes" id="UP000007486">
    <property type="component" value="Chromosome"/>
</dbReference>